<dbReference type="RefSeq" id="WP_160912397.1">
    <property type="nucleotide sequence ID" value="NZ_WMFA01000002.1"/>
</dbReference>
<accession>A0A845FA24</accession>
<dbReference type="Proteomes" id="UP000450457">
    <property type="component" value="Unassembled WGS sequence"/>
</dbReference>
<dbReference type="GeneID" id="78006648"/>
<keyword evidence="1" id="KW-1133">Transmembrane helix</keyword>
<reference evidence="2 3" key="1">
    <citation type="submission" date="2019-11" db="EMBL/GenBank/DDBJ databases">
        <title>Genome sequences of 17 halophilic strains isolated from different environments.</title>
        <authorList>
            <person name="Furrow R.E."/>
        </authorList>
    </citation>
    <scope>NUCLEOTIDE SEQUENCE [LARGE SCALE GENOMIC DNA]</scope>
    <source>
        <strain evidence="2 3">SL-4</strain>
    </source>
</reference>
<proteinExistence type="predicted"/>
<feature type="transmembrane region" description="Helical" evidence="1">
    <location>
        <begin position="49"/>
        <end position="69"/>
    </location>
</feature>
<dbReference type="AlphaFoldDB" id="A0A845FA24"/>
<comment type="caution">
    <text evidence="2">The sequence shown here is derived from an EMBL/GenBank/DDBJ whole genome shotgun (WGS) entry which is preliminary data.</text>
</comment>
<name>A0A845FA24_9BACI</name>
<organism evidence="2 3">
    <name type="scientific">Halobacillus litoralis</name>
    <dbReference type="NCBI Taxonomy" id="45668"/>
    <lineage>
        <taxon>Bacteria</taxon>
        <taxon>Bacillati</taxon>
        <taxon>Bacillota</taxon>
        <taxon>Bacilli</taxon>
        <taxon>Bacillales</taxon>
        <taxon>Bacillaceae</taxon>
        <taxon>Halobacillus</taxon>
    </lineage>
</organism>
<keyword evidence="1" id="KW-0472">Membrane</keyword>
<dbReference type="EMBL" id="WMFA01000002">
    <property type="protein sequence ID" value="MYL70505.1"/>
    <property type="molecule type" value="Genomic_DNA"/>
</dbReference>
<evidence type="ECO:0000256" key="1">
    <source>
        <dbReference type="SAM" id="Phobius"/>
    </source>
</evidence>
<evidence type="ECO:0000313" key="2">
    <source>
        <dbReference type="EMBL" id="MYL70505.1"/>
    </source>
</evidence>
<feature type="transmembrane region" description="Helical" evidence="1">
    <location>
        <begin position="108"/>
        <end position="130"/>
    </location>
</feature>
<feature type="transmembrane region" description="Helical" evidence="1">
    <location>
        <begin position="81"/>
        <end position="102"/>
    </location>
</feature>
<protein>
    <recommendedName>
        <fullName evidence="4">Branched-chain amino acid ABC transporter substrate-binding protein</fullName>
    </recommendedName>
</protein>
<feature type="transmembrane region" description="Helical" evidence="1">
    <location>
        <begin position="20"/>
        <end position="37"/>
    </location>
</feature>
<keyword evidence="1" id="KW-0812">Transmembrane</keyword>
<evidence type="ECO:0008006" key="4">
    <source>
        <dbReference type="Google" id="ProtNLM"/>
    </source>
</evidence>
<dbReference type="OrthoDB" id="2300382at2"/>
<gene>
    <name evidence="2" type="ORF">GLW00_06580</name>
</gene>
<sequence length="143" mass="16101">MQKIKDERLQLKNLKNIRVVFIIQTLGILALLGYDLFTKGLDGMTDNPLWFVFMISVIVNAYLSMSISVDHEKAPKSPLKGLYVSLSIVGVLSVIVGMLVSFSEGQTIWNGLLIGGIIFISFLVPVLYIYKLRKDSWDEEMSE</sequence>
<evidence type="ECO:0000313" key="3">
    <source>
        <dbReference type="Proteomes" id="UP000450457"/>
    </source>
</evidence>